<feature type="domain" description="VOC" evidence="1">
    <location>
        <begin position="1"/>
        <end position="125"/>
    </location>
</feature>
<dbReference type="SUPFAM" id="SSF54593">
    <property type="entry name" value="Glyoxalase/Bleomycin resistance protein/Dihydroxybiphenyl dioxygenase"/>
    <property type="match status" value="1"/>
</dbReference>
<name>A0A1I2C170_9ACTN</name>
<keyword evidence="3" id="KW-1185">Reference proteome</keyword>
<reference evidence="3" key="1">
    <citation type="submission" date="2016-10" db="EMBL/GenBank/DDBJ databases">
        <authorList>
            <person name="Varghese N."/>
            <person name="Submissions S."/>
        </authorList>
    </citation>
    <scope>NUCLEOTIDE SEQUENCE [LARGE SCALE GENOMIC DNA]</scope>
    <source>
        <strain evidence="3">DSM 45004</strain>
    </source>
</reference>
<dbReference type="InterPro" id="IPR004360">
    <property type="entry name" value="Glyas_Fos-R_dOase_dom"/>
</dbReference>
<dbReference type="AlphaFoldDB" id="A0A1I2C170"/>
<proteinExistence type="predicted"/>
<dbReference type="Gene3D" id="3.10.180.10">
    <property type="entry name" value="2,3-Dihydroxybiphenyl 1,2-Dioxygenase, domain 1"/>
    <property type="match status" value="1"/>
</dbReference>
<dbReference type="InterPro" id="IPR029068">
    <property type="entry name" value="Glyas_Bleomycin-R_OHBP_Dase"/>
</dbReference>
<dbReference type="CDD" id="cd07246">
    <property type="entry name" value="VOC_like"/>
    <property type="match status" value="1"/>
</dbReference>
<accession>A0A1I2C170</accession>
<dbReference type="InterPro" id="IPR037523">
    <property type="entry name" value="VOC_core"/>
</dbReference>
<protein>
    <submittedName>
        <fullName evidence="2">Uncharacterized conserved protein PhnB, glyoxalase superfamily</fullName>
    </submittedName>
</protein>
<evidence type="ECO:0000313" key="2">
    <source>
        <dbReference type="EMBL" id="SFE62087.1"/>
    </source>
</evidence>
<gene>
    <name evidence="2" type="ORF">SAMN04487819_11874</name>
</gene>
<dbReference type="PANTHER" id="PTHR34109">
    <property type="entry name" value="BNAUNNG04460D PROTEIN-RELATED"/>
    <property type="match status" value="1"/>
</dbReference>
<dbReference type="Proteomes" id="UP000198716">
    <property type="component" value="Unassembled WGS sequence"/>
</dbReference>
<dbReference type="RefSeq" id="WP_092929681.1">
    <property type="nucleotide sequence ID" value="NZ_FOMZ01000018.1"/>
</dbReference>
<dbReference type="PANTHER" id="PTHR34109:SF1">
    <property type="entry name" value="VOC DOMAIN-CONTAINING PROTEIN"/>
    <property type="match status" value="1"/>
</dbReference>
<dbReference type="PROSITE" id="PS51819">
    <property type="entry name" value="VOC"/>
    <property type="match status" value="1"/>
</dbReference>
<evidence type="ECO:0000259" key="1">
    <source>
        <dbReference type="PROSITE" id="PS51819"/>
    </source>
</evidence>
<sequence length="127" mass="14056">MYMFPRIIVHSPDQASTFYREAFGAKEVFRAPLLDDGRPSVIDHQIGDSSLRVSPAVSEWGWLAPDDVGGSPVLLEIDAEDPDAVGEQMIAHGAETIVPIENRAYGKRSGRIRDPFGHLWIITGELR</sequence>
<dbReference type="EMBL" id="FOMZ01000018">
    <property type="protein sequence ID" value="SFE62087.1"/>
    <property type="molecule type" value="Genomic_DNA"/>
</dbReference>
<dbReference type="Pfam" id="PF00903">
    <property type="entry name" value="Glyoxalase"/>
    <property type="match status" value="1"/>
</dbReference>
<organism evidence="2 3">
    <name type="scientific">Actinopolyspora alba</name>
    <dbReference type="NCBI Taxonomy" id="673379"/>
    <lineage>
        <taxon>Bacteria</taxon>
        <taxon>Bacillati</taxon>
        <taxon>Actinomycetota</taxon>
        <taxon>Actinomycetes</taxon>
        <taxon>Actinopolysporales</taxon>
        <taxon>Actinopolysporaceae</taxon>
        <taxon>Actinopolyspora</taxon>
        <taxon>Actinopolyspora alba group</taxon>
    </lineage>
</organism>
<evidence type="ECO:0000313" key="3">
    <source>
        <dbReference type="Proteomes" id="UP000198716"/>
    </source>
</evidence>